<dbReference type="PANTHER" id="PTHR30443">
    <property type="entry name" value="INNER MEMBRANE PROTEIN"/>
    <property type="match status" value="1"/>
</dbReference>
<feature type="transmembrane region" description="Helical" evidence="8">
    <location>
        <begin position="12"/>
        <end position="33"/>
    </location>
</feature>
<evidence type="ECO:0000256" key="3">
    <source>
        <dbReference type="ARBA" id="ARBA00022519"/>
    </source>
</evidence>
<evidence type="ECO:0000313" key="12">
    <source>
        <dbReference type="Proteomes" id="UP000228859"/>
    </source>
</evidence>
<protein>
    <submittedName>
        <fullName evidence="11">Phosphoethanolamine transferase</fullName>
    </submittedName>
</protein>
<evidence type="ECO:0000256" key="5">
    <source>
        <dbReference type="ARBA" id="ARBA00022692"/>
    </source>
</evidence>
<dbReference type="GO" id="GO:0009244">
    <property type="term" value="P:lipopolysaccharide core region biosynthetic process"/>
    <property type="evidence" value="ECO:0007669"/>
    <property type="project" value="TreeGrafter"/>
</dbReference>
<keyword evidence="2" id="KW-1003">Cell membrane</keyword>
<comment type="subcellular location">
    <subcellularLocation>
        <location evidence="1">Cell inner membrane</location>
        <topology evidence="1">Multi-pass membrane protein</topology>
    </subcellularLocation>
</comment>
<feature type="transmembrane region" description="Helical" evidence="8">
    <location>
        <begin position="73"/>
        <end position="94"/>
    </location>
</feature>
<dbReference type="InterPro" id="IPR000917">
    <property type="entry name" value="Sulfatase_N"/>
</dbReference>
<feature type="transmembrane region" description="Helical" evidence="8">
    <location>
        <begin position="155"/>
        <end position="173"/>
    </location>
</feature>
<keyword evidence="5 8" id="KW-0812">Transmembrane</keyword>
<name>A0A2D3WHE4_9BACT</name>
<dbReference type="Proteomes" id="UP000228859">
    <property type="component" value="Unassembled WGS sequence"/>
</dbReference>
<feature type="domain" description="Sulfatase N-terminal" evidence="9">
    <location>
        <begin position="230"/>
        <end position="515"/>
    </location>
</feature>
<evidence type="ECO:0000256" key="1">
    <source>
        <dbReference type="ARBA" id="ARBA00004429"/>
    </source>
</evidence>
<dbReference type="EMBL" id="DLUI01000021">
    <property type="protein sequence ID" value="DAB39315.1"/>
    <property type="molecule type" value="Genomic_DNA"/>
</dbReference>
<dbReference type="InterPro" id="IPR017850">
    <property type="entry name" value="Alkaline_phosphatase_core_sf"/>
</dbReference>
<dbReference type="Pfam" id="PF00884">
    <property type="entry name" value="Sulfatase"/>
    <property type="match status" value="1"/>
</dbReference>
<evidence type="ECO:0000259" key="9">
    <source>
        <dbReference type="Pfam" id="PF00884"/>
    </source>
</evidence>
<keyword evidence="6 8" id="KW-1133">Transmembrane helix</keyword>
<evidence type="ECO:0000313" key="11">
    <source>
        <dbReference type="EMBL" id="DAB39315.1"/>
    </source>
</evidence>
<dbReference type="InterPro" id="IPR040423">
    <property type="entry name" value="PEA_transferase"/>
</dbReference>
<sequence length="532" mass="60633">MTLIKPLKSSTIIFWTALFWVVFANIAFFKNVIEVYPLSWANTLPIISLAIVMYGVSVLLLTLLSNRWLFKPLLTFLLILTSSVAYFMDTYNIVVDTHMITNIFQTNVNESADLLSLKMVLYIGFLGIVPSWILVKTEIVFLPLRGQLIRDAKTVVGIMVLLVVVMFAFSKFYTSFFREHKPLRYYTNPAYPLYSMGKYVFELFKYEYRELMHIGEDASIPMGHTGRDLVIVVVGEAARADHFSLNGYAQETNPLLREEDIINFTDVSSCGTETAVSVPCMFSALGREDYDGDKAKNTENIIDILTHHIGVNVLWRDNNSDSKGVAVRAEYEDFKTSERNPLCEDGECRDEGMLYGLDEYIKAHPKGDILIVLHQMGNHGPAYHKRYPKEYEKFTPVCKTNQLEQCSQAEIVNAYDNAILYTDAFLAKTINFLKKYDGEFDPAMIYVSDHGESLGENGLYLHGFPYAIAPDAQKKVPMIMWIGDHFGIDKAKLKKRAAHPYTHDHLFHTLLNAMEVKTSVYQAELDIFHGLR</sequence>
<feature type="domain" description="Phosphoethanolamine transferase N-terminal" evidence="10">
    <location>
        <begin position="56"/>
        <end position="200"/>
    </location>
</feature>
<dbReference type="AlphaFoldDB" id="A0A2D3WHE4"/>
<keyword evidence="7 8" id="KW-0472">Membrane</keyword>
<dbReference type="PANTHER" id="PTHR30443:SF0">
    <property type="entry name" value="PHOSPHOETHANOLAMINE TRANSFERASE EPTA"/>
    <property type="match status" value="1"/>
</dbReference>
<dbReference type="InterPro" id="IPR012549">
    <property type="entry name" value="EptA-like_N"/>
</dbReference>
<dbReference type="InterPro" id="IPR058130">
    <property type="entry name" value="PEA_transf_C"/>
</dbReference>
<evidence type="ECO:0000259" key="10">
    <source>
        <dbReference type="Pfam" id="PF08019"/>
    </source>
</evidence>
<dbReference type="Pfam" id="PF08019">
    <property type="entry name" value="EptA_B_N"/>
    <property type="match status" value="1"/>
</dbReference>
<dbReference type="GO" id="GO:0016776">
    <property type="term" value="F:phosphotransferase activity, phosphate group as acceptor"/>
    <property type="evidence" value="ECO:0007669"/>
    <property type="project" value="TreeGrafter"/>
</dbReference>
<evidence type="ECO:0000256" key="4">
    <source>
        <dbReference type="ARBA" id="ARBA00022679"/>
    </source>
</evidence>
<dbReference type="CDD" id="cd16017">
    <property type="entry name" value="LptA"/>
    <property type="match status" value="1"/>
</dbReference>
<evidence type="ECO:0000256" key="8">
    <source>
        <dbReference type="SAM" id="Phobius"/>
    </source>
</evidence>
<comment type="caution">
    <text evidence="11">The sequence shown here is derived from an EMBL/GenBank/DDBJ whole genome shotgun (WGS) entry which is preliminary data.</text>
</comment>
<evidence type="ECO:0000256" key="2">
    <source>
        <dbReference type="ARBA" id="ARBA00022475"/>
    </source>
</evidence>
<gene>
    <name evidence="11" type="ORF">CFH83_01340</name>
</gene>
<dbReference type="GO" id="GO:0005886">
    <property type="term" value="C:plasma membrane"/>
    <property type="evidence" value="ECO:0007669"/>
    <property type="project" value="UniProtKB-SubCell"/>
</dbReference>
<evidence type="ECO:0000256" key="7">
    <source>
        <dbReference type="ARBA" id="ARBA00023136"/>
    </source>
</evidence>
<keyword evidence="4 11" id="KW-0808">Transferase</keyword>
<organism evidence="11 12">
    <name type="scientific">Sulfuricurvum kujiense</name>
    <dbReference type="NCBI Taxonomy" id="148813"/>
    <lineage>
        <taxon>Bacteria</taxon>
        <taxon>Pseudomonadati</taxon>
        <taxon>Campylobacterota</taxon>
        <taxon>Epsilonproteobacteria</taxon>
        <taxon>Campylobacterales</taxon>
        <taxon>Sulfurimonadaceae</taxon>
        <taxon>Sulfuricurvum</taxon>
    </lineage>
</organism>
<dbReference type="NCBIfam" id="NF028537">
    <property type="entry name" value="P_eth_NH2_trans"/>
    <property type="match status" value="1"/>
</dbReference>
<proteinExistence type="predicted"/>
<dbReference type="RefSeq" id="WP_303662776.1">
    <property type="nucleotide sequence ID" value="NZ_DLUI01000021.1"/>
</dbReference>
<dbReference type="Gene3D" id="3.40.720.10">
    <property type="entry name" value="Alkaline Phosphatase, subunit A"/>
    <property type="match status" value="1"/>
</dbReference>
<feature type="transmembrane region" description="Helical" evidence="8">
    <location>
        <begin position="39"/>
        <end position="61"/>
    </location>
</feature>
<reference evidence="11 12" key="1">
    <citation type="journal article" date="2017" name="Front. Microbiol.">
        <title>Comparative Genomic Analysis of the Class Epsilonproteobacteria and Proposed Reclassification to Epsilonbacteraeota (phyl. nov.).</title>
        <authorList>
            <person name="Waite D.W."/>
            <person name="Vanwonterghem I."/>
            <person name="Rinke C."/>
            <person name="Parks D.H."/>
            <person name="Zhang Y."/>
            <person name="Takai K."/>
            <person name="Sievert S.M."/>
            <person name="Simon J."/>
            <person name="Campbell B.J."/>
            <person name="Hanson T.E."/>
            <person name="Woyke T."/>
            <person name="Klotz M.G."/>
            <person name="Hugenholtz P."/>
        </authorList>
    </citation>
    <scope>NUCLEOTIDE SEQUENCE [LARGE SCALE GENOMIC DNA]</scope>
    <source>
        <strain evidence="11">UBA12443</strain>
    </source>
</reference>
<accession>A0A2D3WHE4</accession>
<dbReference type="SUPFAM" id="SSF53649">
    <property type="entry name" value="Alkaline phosphatase-like"/>
    <property type="match status" value="1"/>
</dbReference>
<evidence type="ECO:0000256" key="6">
    <source>
        <dbReference type="ARBA" id="ARBA00022989"/>
    </source>
</evidence>
<feature type="transmembrane region" description="Helical" evidence="8">
    <location>
        <begin position="114"/>
        <end position="135"/>
    </location>
</feature>
<keyword evidence="3" id="KW-0997">Cell inner membrane</keyword>